<comment type="caution">
    <text evidence="2">The sequence shown here is derived from an EMBL/GenBank/DDBJ whole genome shotgun (WGS) entry which is preliminary data.</text>
</comment>
<evidence type="ECO:0000259" key="1">
    <source>
        <dbReference type="SMART" id="SM00953"/>
    </source>
</evidence>
<dbReference type="Proteomes" id="UP000321085">
    <property type="component" value="Unassembled WGS sequence"/>
</dbReference>
<dbReference type="RefSeq" id="WP_147023225.1">
    <property type="nucleotide sequence ID" value="NZ_BJYU01000261.1"/>
</dbReference>
<dbReference type="InterPro" id="IPR014914">
    <property type="entry name" value="RES_dom"/>
</dbReference>
<dbReference type="Pfam" id="PF08808">
    <property type="entry name" value="RES"/>
    <property type="match status" value="1"/>
</dbReference>
<sequence length="244" mass="27725">MLPVLPGLEIAEAAVDWAQAWRIIASRFPPIHLFERVSPNPAVWEALIELEELTNPRVRDQVGQISLVPPERRISGINASWVMASFTHVNSKGSRFSDGTYGVYYAADSLQTAIAETVHHFAAFARDANDPPRREDMRVLVGPISHSFHDVETLLPEEHRAAVMDPSSYGASQTLARSLREQHSNGLLYRSVRYRQGRCVVAFWPDVVGIPRQERHLQYEWNGQSVTRYFDYSRSEWLPMPADT</sequence>
<evidence type="ECO:0000313" key="2">
    <source>
        <dbReference type="EMBL" id="GEO18865.1"/>
    </source>
</evidence>
<evidence type="ECO:0000313" key="3">
    <source>
        <dbReference type="Proteomes" id="UP000321085"/>
    </source>
</evidence>
<dbReference type="EMBL" id="BJYU01000261">
    <property type="protein sequence ID" value="GEO18865.1"/>
    <property type="molecule type" value="Genomic_DNA"/>
</dbReference>
<accession>A0A512C3S6</accession>
<dbReference type="AlphaFoldDB" id="A0A512C3S6"/>
<proteinExistence type="predicted"/>
<reference evidence="2 3" key="1">
    <citation type="submission" date="2019-07" db="EMBL/GenBank/DDBJ databases">
        <title>Whole genome shotgun sequence of Microvirga aerophila NBRC 106136.</title>
        <authorList>
            <person name="Hosoyama A."/>
            <person name="Uohara A."/>
            <person name="Ohji S."/>
            <person name="Ichikawa N."/>
        </authorList>
    </citation>
    <scope>NUCLEOTIDE SEQUENCE [LARGE SCALE GENOMIC DNA]</scope>
    <source>
        <strain evidence="2 3">NBRC 106136</strain>
    </source>
</reference>
<gene>
    <name evidence="2" type="ORF">MAE02_65610</name>
</gene>
<name>A0A512C3S6_9HYPH</name>
<keyword evidence="3" id="KW-1185">Reference proteome</keyword>
<organism evidence="2 3">
    <name type="scientific">Microvirga aerophila</name>
    <dbReference type="NCBI Taxonomy" id="670291"/>
    <lineage>
        <taxon>Bacteria</taxon>
        <taxon>Pseudomonadati</taxon>
        <taxon>Pseudomonadota</taxon>
        <taxon>Alphaproteobacteria</taxon>
        <taxon>Hyphomicrobiales</taxon>
        <taxon>Methylobacteriaceae</taxon>
        <taxon>Microvirga</taxon>
    </lineage>
</organism>
<dbReference type="SMART" id="SM00953">
    <property type="entry name" value="RES"/>
    <property type="match status" value="1"/>
</dbReference>
<protein>
    <recommendedName>
        <fullName evidence="1">RES domain-containing protein</fullName>
    </recommendedName>
</protein>
<feature type="domain" description="RES" evidence="1">
    <location>
        <begin position="85"/>
        <end position="214"/>
    </location>
</feature>